<dbReference type="Gene3D" id="3.40.50.150">
    <property type="entry name" value="Vaccinia Virus protein VP39"/>
    <property type="match status" value="1"/>
</dbReference>
<evidence type="ECO:0000313" key="2">
    <source>
        <dbReference type="Proteomes" id="UP001374579"/>
    </source>
</evidence>
<protein>
    <recommendedName>
        <fullName evidence="3">Methyltransferase-like protein 22</fullName>
    </recommendedName>
</protein>
<dbReference type="AlphaFoldDB" id="A0AAN9BUW8"/>
<dbReference type="GO" id="GO:0008276">
    <property type="term" value="F:protein methyltransferase activity"/>
    <property type="evidence" value="ECO:0007669"/>
    <property type="project" value="InterPro"/>
</dbReference>
<dbReference type="PANTHER" id="PTHR23108">
    <property type="entry name" value="METHYLTRANSFERASE-RELATED"/>
    <property type="match status" value="1"/>
</dbReference>
<comment type="caution">
    <text evidence="1">The sequence shown here is derived from an EMBL/GenBank/DDBJ whole genome shotgun (WGS) entry which is preliminary data.</text>
</comment>
<proteinExistence type="predicted"/>
<dbReference type="Pfam" id="PF10294">
    <property type="entry name" value="Methyltransf_16"/>
    <property type="match status" value="1"/>
</dbReference>
<gene>
    <name evidence="1" type="ORF">V1264_011188</name>
</gene>
<evidence type="ECO:0008006" key="3">
    <source>
        <dbReference type="Google" id="ProtNLM"/>
    </source>
</evidence>
<dbReference type="InterPro" id="IPR038899">
    <property type="entry name" value="METTL22"/>
</dbReference>
<organism evidence="1 2">
    <name type="scientific">Littorina saxatilis</name>
    <dbReference type="NCBI Taxonomy" id="31220"/>
    <lineage>
        <taxon>Eukaryota</taxon>
        <taxon>Metazoa</taxon>
        <taxon>Spiralia</taxon>
        <taxon>Lophotrochozoa</taxon>
        <taxon>Mollusca</taxon>
        <taxon>Gastropoda</taxon>
        <taxon>Caenogastropoda</taxon>
        <taxon>Littorinimorpha</taxon>
        <taxon>Littorinoidea</taxon>
        <taxon>Littorinidae</taxon>
        <taxon>Littorina</taxon>
    </lineage>
</organism>
<accession>A0AAN9BUW8</accession>
<sequence>MSCDSPIPDQVLSDVHASLPSTPASLGHADLSESRFCFKLPKSIANLGREEDLTLYNCKHMEHLHHATSGRSEGLKTCSERTNDAYQYDEDGDLVLKRAATEEQPRKCIITIVHKMATDLSMVGQQVWLGALLLCDFILHYSALFEGCSVLDLGAGVGLTSIVAGFMAKTVFCTDHGDDILKLACMNVERNRHLLPTSSVQVREIDWKADSFLKTDFKESSSLLEPYRLTDGDVDMLCSCSIILAAEVIYDLELTDAFFCLLYKLLLKTPTKIVYMTVEKRQLFTIADKEVVSPAYEHFRENLEDLCGIDEGPVRFVCSQVNTSFPQYFEYQRAKELELWKIETIFPHG</sequence>
<dbReference type="GO" id="GO:0005634">
    <property type="term" value="C:nucleus"/>
    <property type="evidence" value="ECO:0007669"/>
    <property type="project" value="TreeGrafter"/>
</dbReference>
<reference evidence="1 2" key="1">
    <citation type="submission" date="2024-02" db="EMBL/GenBank/DDBJ databases">
        <title>Chromosome-scale genome assembly of the rough periwinkle Littorina saxatilis.</title>
        <authorList>
            <person name="De Jode A."/>
            <person name="Faria R."/>
            <person name="Formenti G."/>
            <person name="Sims Y."/>
            <person name="Smith T.P."/>
            <person name="Tracey A."/>
            <person name="Wood J.M.D."/>
            <person name="Zagrodzka Z.B."/>
            <person name="Johannesson K."/>
            <person name="Butlin R.K."/>
            <person name="Leder E.H."/>
        </authorList>
    </citation>
    <scope>NUCLEOTIDE SEQUENCE [LARGE SCALE GENOMIC DNA]</scope>
    <source>
        <strain evidence="1">Snail1</strain>
        <tissue evidence="1">Muscle</tissue>
    </source>
</reference>
<dbReference type="PANTHER" id="PTHR23108:SF0">
    <property type="entry name" value="METHYLTRANSFERASE-LIKE PROTEIN 22"/>
    <property type="match status" value="1"/>
</dbReference>
<name>A0AAN9BUW8_9CAEN</name>
<keyword evidence="2" id="KW-1185">Reference proteome</keyword>
<dbReference type="SUPFAM" id="SSF53335">
    <property type="entry name" value="S-adenosyl-L-methionine-dependent methyltransferases"/>
    <property type="match status" value="1"/>
</dbReference>
<dbReference type="InterPro" id="IPR029063">
    <property type="entry name" value="SAM-dependent_MTases_sf"/>
</dbReference>
<dbReference type="Proteomes" id="UP001374579">
    <property type="component" value="Unassembled WGS sequence"/>
</dbReference>
<dbReference type="InterPro" id="IPR019410">
    <property type="entry name" value="Methyltransf_16"/>
</dbReference>
<evidence type="ECO:0000313" key="1">
    <source>
        <dbReference type="EMBL" id="KAK7111579.1"/>
    </source>
</evidence>
<dbReference type="EMBL" id="JBAMIC010000002">
    <property type="protein sequence ID" value="KAK7111579.1"/>
    <property type="molecule type" value="Genomic_DNA"/>
</dbReference>